<dbReference type="InterPro" id="IPR036322">
    <property type="entry name" value="WD40_repeat_dom_sf"/>
</dbReference>
<dbReference type="GeneID" id="112689168"/>
<evidence type="ECO:0000256" key="10">
    <source>
        <dbReference type="ARBA" id="ARBA00023273"/>
    </source>
</evidence>
<keyword evidence="3" id="KW-0963">Cytoplasm</keyword>
<sequence>MPPKLDQTTKKATRLSLSQPGPKKPFNKEPSRRQVKIAKPADDINAVTSIEPLKPEDQLKLTEEELDEPISNILQVVESPEQTARVVYSYKDGSFVTYTNNDSFITLIELTSTLIYRESKNTNIQNELTYVDDLTEDNDKKIVVEQVREENDDDNPDHTDYIDENVDTRMQEEVDEGDSEGEGDFPNEETDGREEMDEEKISKPKAASDSDDETPVVAKDKPMSNIILSAKQRNAPKKLMNQFNFFERCALTEEIILRDKEIQTTPPTKNDFCTYATQWIIYDAYNEDYLKQQEEKEKDKRDKIAIHANKKITIKKKNNDVTEDQTEKMMLMTATFLERMINLNTMDAIAQDFRYYEDPSDQFRDREGTLLPLWTMTYERADNLYVTDISWSPDYFDMFAVTLGTPLGHLPLTDSPDVGYVCLWSLKNPSYPEYINQTHCGAMCLDFHRNHGFLLAVGFHDGHLAVYNVSLPTKEPQYMTDAVNTKHMGCVRQVIWVKDLPDGELNFYSISEDGTVCNWLLMQSEISKTIIVTLVLDIEPQITLGGVSETLIGRGTTIAFHPENNGIYLVGTNEGYIFKCNTEWSSFFMQKFKAHELSIYRIDYNKYDPNIYLSCSGDCTVKIWEDKSDIPLLIFDILWSVSDVLWSPFSSTVFSVITEDCDVVFYDLNADKYKNICRQPIQAESQYQLTKLSFNWRMPVIVVGSSKSTVIALKMSPNLRLIMKPPKKGKHYTTQMLELEKLHKALDSTREPDTLVVPDDDTTDS</sequence>
<evidence type="ECO:0000256" key="7">
    <source>
        <dbReference type="ARBA" id="ARBA00023017"/>
    </source>
</evidence>
<feature type="compositionally biased region" description="Basic and acidic residues" evidence="12">
    <location>
        <begin position="199"/>
        <end position="208"/>
    </location>
</feature>
<evidence type="ECO:0000256" key="9">
    <source>
        <dbReference type="ARBA" id="ARBA00023212"/>
    </source>
</evidence>
<keyword evidence="8" id="KW-0505">Motor protein</keyword>
<evidence type="ECO:0000256" key="6">
    <source>
        <dbReference type="ARBA" id="ARBA00022737"/>
    </source>
</evidence>
<dbReference type="InterPro" id="IPR015943">
    <property type="entry name" value="WD40/YVTN_repeat-like_dom_sf"/>
</dbReference>
<dbReference type="PANTHER" id="PTHR12442">
    <property type="entry name" value="DYNEIN INTERMEDIATE CHAIN"/>
    <property type="match status" value="1"/>
</dbReference>
<dbReference type="GO" id="GO:0005874">
    <property type="term" value="C:microtubule"/>
    <property type="evidence" value="ECO:0007669"/>
    <property type="project" value="UniProtKB-KW"/>
</dbReference>
<feature type="region of interest" description="Disordered" evidence="12">
    <location>
        <begin position="147"/>
        <end position="219"/>
    </location>
</feature>
<organism evidence="13 14">
    <name type="scientific">Sipha flava</name>
    <name type="common">yellow sugarcane aphid</name>
    <dbReference type="NCBI Taxonomy" id="143950"/>
    <lineage>
        <taxon>Eukaryota</taxon>
        <taxon>Metazoa</taxon>
        <taxon>Ecdysozoa</taxon>
        <taxon>Arthropoda</taxon>
        <taxon>Hexapoda</taxon>
        <taxon>Insecta</taxon>
        <taxon>Pterygota</taxon>
        <taxon>Neoptera</taxon>
        <taxon>Paraneoptera</taxon>
        <taxon>Hemiptera</taxon>
        <taxon>Sternorrhyncha</taxon>
        <taxon>Aphidomorpha</taxon>
        <taxon>Aphidoidea</taxon>
        <taxon>Aphididae</taxon>
        <taxon>Sipha</taxon>
    </lineage>
</organism>
<dbReference type="GO" id="GO:0036157">
    <property type="term" value="C:outer dynein arm"/>
    <property type="evidence" value="ECO:0007669"/>
    <property type="project" value="TreeGrafter"/>
</dbReference>
<feature type="compositionally biased region" description="Basic and acidic residues" evidence="12">
    <location>
        <begin position="156"/>
        <end position="172"/>
    </location>
</feature>
<dbReference type="SMART" id="SM00320">
    <property type="entry name" value="WD40"/>
    <property type="match status" value="3"/>
</dbReference>
<dbReference type="PROSITE" id="PS50082">
    <property type="entry name" value="WD_REPEATS_2"/>
    <property type="match status" value="1"/>
</dbReference>
<keyword evidence="10" id="KW-0966">Cell projection</keyword>
<dbReference type="RefSeq" id="XP_025418512.1">
    <property type="nucleotide sequence ID" value="XM_025562727.1"/>
</dbReference>
<gene>
    <name evidence="14" type="primary">LOC112689168</name>
</gene>
<evidence type="ECO:0000256" key="3">
    <source>
        <dbReference type="ARBA" id="ARBA00022490"/>
    </source>
</evidence>
<comment type="similarity">
    <text evidence="2">Belongs to the dynein intermediate chain family.</text>
</comment>
<evidence type="ECO:0000256" key="11">
    <source>
        <dbReference type="PROSITE-ProRule" id="PRU00221"/>
    </source>
</evidence>
<keyword evidence="7" id="KW-0243">Dynein</keyword>
<dbReference type="GO" id="GO:0045503">
    <property type="term" value="F:dynein light chain binding"/>
    <property type="evidence" value="ECO:0007669"/>
    <property type="project" value="TreeGrafter"/>
</dbReference>
<keyword evidence="13" id="KW-1185">Reference proteome</keyword>
<feature type="region of interest" description="Disordered" evidence="12">
    <location>
        <begin position="1"/>
        <end position="37"/>
    </location>
</feature>
<evidence type="ECO:0000256" key="4">
    <source>
        <dbReference type="ARBA" id="ARBA00022574"/>
    </source>
</evidence>
<dbReference type="Proteomes" id="UP000694846">
    <property type="component" value="Unplaced"/>
</dbReference>
<evidence type="ECO:0000313" key="13">
    <source>
        <dbReference type="Proteomes" id="UP000694846"/>
    </source>
</evidence>
<feature type="repeat" description="WD" evidence="11">
    <location>
        <begin position="592"/>
        <end position="625"/>
    </location>
</feature>
<comment type="subcellular location">
    <subcellularLocation>
        <location evidence="1">Cytoplasm</location>
        <location evidence="1">Cytoskeleton</location>
        <location evidence="1">Cilium axoneme</location>
    </subcellularLocation>
</comment>
<keyword evidence="4 11" id="KW-0853">WD repeat</keyword>
<dbReference type="GO" id="GO:0003341">
    <property type="term" value="P:cilium movement"/>
    <property type="evidence" value="ECO:0007669"/>
    <property type="project" value="TreeGrafter"/>
</dbReference>
<keyword evidence="6" id="KW-0677">Repeat</keyword>
<dbReference type="GO" id="GO:0045504">
    <property type="term" value="F:dynein heavy chain binding"/>
    <property type="evidence" value="ECO:0007669"/>
    <property type="project" value="TreeGrafter"/>
</dbReference>
<dbReference type="AlphaFoldDB" id="A0A8B8G6J1"/>
<dbReference type="Pfam" id="PF00400">
    <property type="entry name" value="WD40"/>
    <property type="match status" value="1"/>
</dbReference>
<evidence type="ECO:0000313" key="14">
    <source>
        <dbReference type="RefSeq" id="XP_025418512.1"/>
    </source>
</evidence>
<evidence type="ECO:0000256" key="5">
    <source>
        <dbReference type="ARBA" id="ARBA00022701"/>
    </source>
</evidence>
<dbReference type="InterPro" id="IPR050687">
    <property type="entry name" value="Dynein_IC"/>
</dbReference>
<evidence type="ECO:0000256" key="2">
    <source>
        <dbReference type="ARBA" id="ARBA00011059"/>
    </source>
</evidence>
<accession>A0A8B8G6J1</accession>
<dbReference type="Gene3D" id="2.130.10.10">
    <property type="entry name" value="YVTN repeat-like/Quinoprotein amine dehydrogenase"/>
    <property type="match status" value="2"/>
</dbReference>
<dbReference type="InterPro" id="IPR001680">
    <property type="entry name" value="WD40_rpt"/>
</dbReference>
<evidence type="ECO:0000256" key="8">
    <source>
        <dbReference type="ARBA" id="ARBA00023175"/>
    </source>
</evidence>
<protein>
    <submittedName>
        <fullName evidence="14">Dynein intermediate chain 1, axonemal-like</fullName>
    </submittedName>
</protein>
<reference evidence="14" key="1">
    <citation type="submission" date="2025-08" db="UniProtKB">
        <authorList>
            <consortium name="RefSeq"/>
        </authorList>
    </citation>
    <scope>IDENTIFICATION</scope>
    <source>
        <tissue evidence="14">Whole body</tissue>
    </source>
</reference>
<dbReference type="PANTHER" id="PTHR12442:SF11">
    <property type="entry name" value="DYNEIN AXONEMAL INTERMEDIATE CHAIN 1"/>
    <property type="match status" value="1"/>
</dbReference>
<feature type="compositionally biased region" description="Acidic residues" evidence="12">
    <location>
        <begin position="173"/>
        <end position="198"/>
    </location>
</feature>
<name>A0A8B8G6J1_9HEMI</name>
<proteinExistence type="inferred from homology"/>
<keyword evidence="5" id="KW-0493">Microtubule</keyword>
<evidence type="ECO:0000256" key="12">
    <source>
        <dbReference type="SAM" id="MobiDB-lite"/>
    </source>
</evidence>
<dbReference type="GO" id="GO:0036158">
    <property type="term" value="P:outer dynein arm assembly"/>
    <property type="evidence" value="ECO:0007669"/>
    <property type="project" value="TreeGrafter"/>
</dbReference>
<evidence type="ECO:0000256" key="1">
    <source>
        <dbReference type="ARBA" id="ARBA00004430"/>
    </source>
</evidence>
<dbReference type="SUPFAM" id="SSF50978">
    <property type="entry name" value="WD40 repeat-like"/>
    <property type="match status" value="1"/>
</dbReference>
<keyword evidence="9" id="KW-0206">Cytoskeleton</keyword>
<dbReference type="OrthoDB" id="10261376at2759"/>